<keyword evidence="5" id="KW-0539">Nucleus</keyword>
<dbReference type="PANTHER" id="PTHR18034:SF3">
    <property type="entry name" value="PRE-MRNA-SPLICING FACTOR CWC22 HOMOLOG"/>
    <property type="match status" value="1"/>
</dbReference>
<evidence type="ECO:0000256" key="4">
    <source>
        <dbReference type="ARBA" id="ARBA00023187"/>
    </source>
</evidence>
<reference evidence="8 9" key="1">
    <citation type="submission" date="2016-07" db="EMBL/GenBank/DDBJ databases">
        <title>Pervasive Adenine N6-methylation of Active Genes in Fungi.</title>
        <authorList>
            <consortium name="DOE Joint Genome Institute"/>
            <person name="Mondo S.J."/>
            <person name="Dannebaum R.O."/>
            <person name="Kuo R.C."/>
            <person name="Labutti K."/>
            <person name="Haridas S."/>
            <person name="Kuo A."/>
            <person name="Salamov A."/>
            <person name="Ahrendt S.R."/>
            <person name="Lipzen A."/>
            <person name="Sullivan W."/>
            <person name="Andreopoulos W.B."/>
            <person name="Clum A."/>
            <person name="Lindquist E."/>
            <person name="Daum C."/>
            <person name="Ramamoorthy G.K."/>
            <person name="Gryganskyi A."/>
            <person name="Culley D."/>
            <person name="Magnuson J.K."/>
            <person name="James T.Y."/>
            <person name="O'Malley M.A."/>
            <person name="Stajich J.E."/>
            <person name="Spatafora J.W."/>
            <person name="Visel A."/>
            <person name="Grigoriev I.V."/>
        </authorList>
    </citation>
    <scope>NUCLEOTIDE SEQUENCE [LARGE SCALE GENOMIC DNA]</scope>
    <source>
        <strain evidence="8 9">NRRL 1336</strain>
    </source>
</reference>
<evidence type="ECO:0000256" key="5">
    <source>
        <dbReference type="ARBA" id="ARBA00023242"/>
    </source>
</evidence>
<evidence type="ECO:0000256" key="2">
    <source>
        <dbReference type="ARBA" id="ARBA00006856"/>
    </source>
</evidence>
<dbReference type="GO" id="GO:0071013">
    <property type="term" value="C:catalytic step 2 spliceosome"/>
    <property type="evidence" value="ECO:0007669"/>
    <property type="project" value="TreeGrafter"/>
</dbReference>
<organism evidence="8 9">
    <name type="scientific">Absidia repens</name>
    <dbReference type="NCBI Taxonomy" id="90262"/>
    <lineage>
        <taxon>Eukaryota</taxon>
        <taxon>Fungi</taxon>
        <taxon>Fungi incertae sedis</taxon>
        <taxon>Mucoromycota</taxon>
        <taxon>Mucoromycotina</taxon>
        <taxon>Mucoromycetes</taxon>
        <taxon>Mucorales</taxon>
        <taxon>Cunninghamellaceae</taxon>
        <taxon>Absidia</taxon>
    </lineage>
</organism>
<evidence type="ECO:0000313" key="8">
    <source>
        <dbReference type="EMBL" id="ORZ22607.1"/>
    </source>
</evidence>
<comment type="subcellular location">
    <subcellularLocation>
        <location evidence="1">Nucleus</location>
    </subcellularLocation>
</comment>
<sequence>MAEIDVSVKRRKLDDASQQQMETLKLTRGGGAYIPPHRLRQLQQNLTDKSSNDYQRMTWEALKKSINGLINKVNMANIKMIVPELFGENLVRGRGLFCKSIMKAQSASIPFTPIYASLVSVINTKLPSIGGLLVTRLVIQFRRAFRRNDKIACLAACRFIAHLTNQLVVQEILAMQMLFLMLERPTDDSVEIAVGFMREVGAHLAAVNPKVDNGIFERFRSILHEGDIDKRVQYMIEVLFQVRKDKYKDNQPIVTDLDLVEEDDQITHQIALDDEDLDVEDELNLFKFDPNYEENEEKYASIKSEILGDGSDADSESGGSDSGSEDESDSEEEEEGMDIRDETGADVVELRRRIYLTVMSSVDFEECCHKLMKLTIPEGQEIELCNMIIECCSQERTYLKFYGLMAERFCKMSRVWMDNFAQAFTDTYETVHRYETNRLRNIAKLFGHIFFTDSLPWTCFSIIQLTEDDTTSASRIFIKILIQEISEFMGLKKLKLRLEDPDFAESFAGMFPRDNPKNTRFAINYWTSIGLGALTEDLRDWLRTAPQQIMKGQADDSDSDSSSGSSSSGSSGSSGSSDSGSSSSGSDSRSDSDSDSDSDDSRDYRRRDRRGRR</sequence>
<feature type="region of interest" description="Disordered" evidence="6">
    <location>
        <begin position="550"/>
        <end position="613"/>
    </location>
</feature>
<keyword evidence="4" id="KW-0508">mRNA splicing</keyword>
<keyword evidence="9" id="KW-1185">Reference proteome</keyword>
<name>A0A1X2IV03_9FUNG</name>
<comment type="caution">
    <text evidence="8">The sequence shown here is derived from an EMBL/GenBank/DDBJ whole genome shotgun (WGS) entry which is preliminary data.</text>
</comment>
<protein>
    <submittedName>
        <fullName evidence="8">Armadillo-type protein</fullName>
    </submittedName>
</protein>
<feature type="region of interest" description="Disordered" evidence="6">
    <location>
        <begin position="307"/>
        <end position="342"/>
    </location>
</feature>
<dbReference type="Pfam" id="PF02847">
    <property type="entry name" value="MA3"/>
    <property type="match status" value="1"/>
</dbReference>
<feature type="compositionally biased region" description="Low complexity" evidence="6">
    <location>
        <begin position="560"/>
        <end position="587"/>
    </location>
</feature>
<evidence type="ECO:0000256" key="3">
    <source>
        <dbReference type="ARBA" id="ARBA00022664"/>
    </source>
</evidence>
<dbReference type="AlphaFoldDB" id="A0A1X2IV03"/>
<accession>A0A1X2IV03</accession>
<dbReference type="PROSITE" id="PS51366">
    <property type="entry name" value="MI"/>
    <property type="match status" value="1"/>
</dbReference>
<dbReference type="InterPro" id="IPR003891">
    <property type="entry name" value="Initiation_fac_eIF4g_MI"/>
</dbReference>
<feature type="compositionally biased region" description="Acidic residues" evidence="6">
    <location>
        <begin position="323"/>
        <end position="336"/>
    </location>
</feature>
<dbReference type="Pfam" id="PF02854">
    <property type="entry name" value="MIF4G"/>
    <property type="match status" value="1"/>
</dbReference>
<evidence type="ECO:0000313" key="9">
    <source>
        <dbReference type="Proteomes" id="UP000193560"/>
    </source>
</evidence>
<dbReference type="Proteomes" id="UP000193560">
    <property type="component" value="Unassembled WGS sequence"/>
</dbReference>
<dbReference type="Gene3D" id="1.25.40.180">
    <property type="match status" value="1"/>
</dbReference>
<keyword evidence="3" id="KW-0507">mRNA processing</keyword>
<dbReference type="PANTHER" id="PTHR18034">
    <property type="entry name" value="CELL CYCLE CONTROL PROTEIN CWF22-RELATED"/>
    <property type="match status" value="1"/>
</dbReference>
<dbReference type="SMART" id="SM00543">
    <property type="entry name" value="MIF4G"/>
    <property type="match status" value="1"/>
</dbReference>
<dbReference type="GO" id="GO:0003723">
    <property type="term" value="F:RNA binding"/>
    <property type="evidence" value="ECO:0007669"/>
    <property type="project" value="InterPro"/>
</dbReference>
<evidence type="ECO:0000256" key="1">
    <source>
        <dbReference type="ARBA" id="ARBA00004123"/>
    </source>
</evidence>
<gene>
    <name evidence="8" type="ORF">BCR42DRAFT_406596</name>
</gene>
<dbReference type="InterPro" id="IPR016024">
    <property type="entry name" value="ARM-type_fold"/>
</dbReference>
<dbReference type="EMBL" id="MCGE01000004">
    <property type="protein sequence ID" value="ORZ22607.1"/>
    <property type="molecule type" value="Genomic_DNA"/>
</dbReference>
<dbReference type="OrthoDB" id="1924287at2759"/>
<dbReference type="InterPro" id="IPR050781">
    <property type="entry name" value="CWC22_splicing_factor"/>
</dbReference>
<dbReference type="GO" id="GO:0000398">
    <property type="term" value="P:mRNA splicing, via spliceosome"/>
    <property type="evidence" value="ECO:0007669"/>
    <property type="project" value="TreeGrafter"/>
</dbReference>
<dbReference type="SUPFAM" id="SSF48371">
    <property type="entry name" value="ARM repeat"/>
    <property type="match status" value="1"/>
</dbReference>
<dbReference type="STRING" id="90262.A0A1X2IV03"/>
<evidence type="ECO:0000259" key="7">
    <source>
        <dbReference type="PROSITE" id="PS51366"/>
    </source>
</evidence>
<dbReference type="FunFam" id="1.25.40.180:FF:000004">
    <property type="entry name" value="pre-mRNA-splicing factor CWC22 homolog"/>
    <property type="match status" value="1"/>
</dbReference>
<dbReference type="InterPro" id="IPR003890">
    <property type="entry name" value="MIF4G-like_typ-3"/>
</dbReference>
<evidence type="ECO:0000256" key="6">
    <source>
        <dbReference type="SAM" id="MobiDB-lite"/>
    </source>
</evidence>
<comment type="similarity">
    <text evidence="2">Belongs to the CWC22 family.</text>
</comment>
<dbReference type="SMART" id="SM00544">
    <property type="entry name" value="MA3"/>
    <property type="match status" value="1"/>
</dbReference>
<proteinExistence type="inferred from homology"/>
<feature type="domain" description="MI" evidence="7">
    <location>
        <begin position="349"/>
        <end position="465"/>
    </location>
</feature>